<evidence type="ECO:0000313" key="2">
    <source>
        <dbReference type="Proteomes" id="UP000662466"/>
    </source>
</evidence>
<dbReference type="AlphaFoldDB" id="A0A8H6QFY6"/>
<proteinExistence type="predicted"/>
<evidence type="ECO:0000313" key="1">
    <source>
        <dbReference type="EMBL" id="KAF7171939.1"/>
    </source>
</evidence>
<accession>A0A8H6QFY6</accession>
<comment type="caution">
    <text evidence="1">The sequence shown here is derived from an EMBL/GenBank/DDBJ whole genome shotgun (WGS) entry which is preliminary data.</text>
</comment>
<dbReference type="EMBL" id="JACBAF010001895">
    <property type="protein sequence ID" value="KAF7171939.1"/>
    <property type="molecule type" value="Genomic_DNA"/>
</dbReference>
<reference evidence="1" key="1">
    <citation type="submission" date="2020-06" db="EMBL/GenBank/DDBJ databases">
        <title>Draft genome sequences of strains closely related to Aspergillus parafelis and Aspergillus hiratsukae.</title>
        <authorList>
            <person name="Dos Santos R.A.C."/>
            <person name="Rivero-Menendez O."/>
            <person name="Steenwyk J.L."/>
            <person name="Mead M.E."/>
            <person name="Goldman G.H."/>
            <person name="Alastruey-Izquierdo A."/>
            <person name="Rokas A."/>
        </authorList>
    </citation>
    <scope>NUCLEOTIDE SEQUENCE</scope>
    <source>
        <strain evidence="1">CNM-CM6106</strain>
    </source>
</reference>
<sequence length="138" mass="14204">MPPLVIDIRQEIAVLEVRVQLLRVAEQRLRAPADPVAPRALLELGDAVVLAAEGDEVVDGGCVDGGGGGEDWVREKLGADERDLLGEVAEEGCLAVGAGGVAEVDEVDVGSGVCGLGERGDFFQAGALEVVAQAVPDY</sequence>
<organism evidence="1 2">
    <name type="scientific">Aspergillus hiratsukae</name>
    <dbReference type="NCBI Taxonomy" id="1194566"/>
    <lineage>
        <taxon>Eukaryota</taxon>
        <taxon>Fungi</taxon>
        <taxon>Dikarya</taxon>
        <taxon>Ascomycota</taxon>
        <taxon>Pezizomycotina</taxon>
        <taxon>Eurotiomycetes</taxon>
        <taxon>Eurotiomycetidae</taxon>
        <taxon>Eurotiales</taxon>
        <taxon>Aspergillaceae</taxon>
        <taxon>Aspergillus</taxon>
        <taxon>Aspergillus subgen. Fumigati</taxon>
    </lineage>
</organism>
<gene>
    <name evidence="1" type="ORF">CNMCM6106_006267</name>
</gene>
<name>A0A8H6QFY6_9EURO</name>
<dbReference type="Proteomes" id="UP000662466">
    <property type="component" value="Unassembled WGS sequence"/>
</dbReference>
<protein>
    <submittedName>
        <fullName evidence="1">Uncharacterized protein</fullName>
    </submittedName>
</protein>